<evidence type="ECO:0008006" key="6">
    <source>
        <dbReference type="Google" id="ProtNLM"/>
    </source>
</evidence>
<keyword evidence="2" id="KW-0472">Membrane</keyword>
<dbReference type="AlphaFoldDB" id="A0A0C9VC81"/>
<keyword evidence="2" id="KW-0812">Transmembrane</keyword>
<proteinExistence type="predicted"/>
<evidence type="ECO:0000313" key="5">
    <source>
        <dbReference type="Proteomes" id="UP000053820"/>
    </source>
</evidence>
<reference evidence="4 5" key="1">
    <citation type="submission" date="2014-04" db="EMBL/GenBank/DDBJ databases">
        <title>Evolutionary Origins and Diversification of the Mycorrhizal Mutualists.</title>
        <authorList>
            <consortium name="DOE Joint Genome Institute"/>
            <consortium name="Mycorrhizal Genomics Consortium"/>
            <person name="Kohler A."/>
            <person name="Kuo A."/>
            <person name="Nagy L.G."/>
            <person name="Floudas D."/>
            <person name="Copeland A."/>
            <person name="Barry K.W."/>
            <person name="Cichocki N."/>
            <person name="Veneault-Fourrey C."/>
            <person name="LaButti K."/>
            <person name="Lindquist E.A."/>
            <person name="Lipzen A."/>
            <person name="Lundell T."/>
            <person name="Morin E."/>
            <person name="Murat C."/>
            <person name="Riley R."/>
            <person name="Ohm R."/>
            <person name="Sun H."/>
            <person name="Tunlid A."/>
            <person name="Henrissat B."/>
            <person name="Grigoriev I.V."/>
            <person name="Hibbett D.S."/>
            <person name="Martin F."/>
        </authorList>
    </citation>
    <scope>NUCLEOTIDE SEQUENCE [LARGE SCALE GENOMIC DNA]</scope>
    <source>
        <strain evidence="4 5">MD-312</strain>
    </source>
</reference>
<dbReference type="Proteomes" id="UP000053820">
    <property type="component" value="Unassembled WGS sequence"/>
</dbReference>
<feature type="transmembrane region" description="Helical" evidence="2">
    <location>
        <begin position="42"/>
        <end position="64"/>
    </location>
</feature>
<feature type="compositionally biased region" description="Low complexity" evidence="1">
    <location>
        <begin position="270"/>
        <end position="282"/>
    </location>
</feature>
<keyword evidence="2" id="KW-1133">Transmembrane helix</keyword>
<dbReference type="HOGENOM" id="CLU_052841_2_1_1"/>
<dbReference type="EMBL" id="KN839852">
    <property type="protein sequence ID" value="KIJ63209.1"/>
    <property type="molecule type" value="Genomic_DNA"/>
</dbReference>
<keyword evidence="5" id="KW-1185">Reference proteome</keyword>
<accession>A0A0C9VC81</accession>
<organism evidence="4 5">
    <name type="scientific">Hydnomerulius pinastri MD-312</name>
    <dbReference type="NCBI Taxonomy" id="994086"/>
    <lineage>
        <taxon>Eukaryota</taxon>
        <taxon>Fungi</taxon>
        <taxon>Dikarya</taxon>
        <taxon>Basidiomycota</taxon>
        <taxon>Agaricomycotina</taxon>
        <taxon>Agaricomycetes</taxon>
        <taxon>Agaricomycetidae</taxon>
        <taxon>Boletales</taxon>
        <taxon>Boletales incertae sedis</taxon>
        <taxon>Leucogyrophana</taxon>
    </lineage>
</organism>
<name>A0A0C9VC81_9AGAM</name>
<sequence length="282" mass="30417">MWWEDAWAGLALLADALCLVCTLLEQPLPNADVPRVFYISNWILSFAFPAVLWAARISILISIVRVSQPSPRSKRVATLIGVSFGLMWLVLSIQKLEICLHNSCMIGHSVAIAQIITDSIADILLVALPIRFLRNVKLSRKRRILISSAFSATILITVVTILHSVVLFGPSSTGTIIIGHVKAAVSLIVCNLLVIVTFVYRVLHRDEVDLDDSIIETSQIEFTTVDLNNVGFNSEGSRKGGTLSVPSATTGSSNQVSSGRSKGNDRSKLSSMSAVSTSGGSV</sequence>
<feature type="transmembrane region" description="Helical" evidence="2">
    <location>
        <begin position="177"/>
        <end position="200"/>
    </location>
</feature>
<evidence type="ECO:0000313" key="4">
    <source>
        <dbReference type="EMBL" id="KIJ63209.1"/>
    </source>
</evidence>
<protein>
    <recommendedName>
        <fullName evidence="6">Transmembrane protein</fullName>
    </recommendedName>
</protein>
<evidence type="ECO:0000256" key="1">
    <source>
        <dbReference type="SAM" id="MobiDB-lite"/>
    </source>
</evidence>
<feature type="transmembrane region" description="Helical" evidence="2">
    <location>
        <begin position="76"/>
        <end position="94"/>
    </location>
</feature>
<feature type="region of interest" description="Disordered" evidence="1">
    <location>
        <begin position="237"/>
        <end position="282"/>
    </location>
</feature>
<evidence type="ECO:0000256" key="2">
    <source>
        <dbReference type="SAM" id="Phobius"/>
    </source>
</evidence>
<keyword evidence="3" id="KW-0732">Signal</keyword>
<feature type="transmembrane region" description="Helical" evidence="2">
    <location>
        <begin position="144"/>
        <end position="165"/>
    </location>
</feature>
<dbReference type="InterPro" id="IPR052337">
    <property type="entry name" value="SAT4-like"/>
</dbReference>
<feature type="signal peptide" evidence="3">
    <location>
        <begin position="1"/>
        <end position="18"/>
    </location>
</feature>
<dbReference type="PANTHER" id="PTHR33048">
    <property type="entry name" value="PTH11-LIKE INTEGRAL MEMBRANE PROTEIN (AFU_ORTHOLOGUE AFUA_5G11245)"/>
    <property type="match status" value="1"/>
</dbReference>
<dbReference type="PANTHER" id="PTHR33048:SF47">
    <property type="entry name" value="INTEGRAL MEMBRANE PROTEIN-RELATED"/>
    <property type="match status" value="1"/>
</dbReference>
<evidence type="ECO:0000256" key="3">
    <source>
        <dbReference type="SAM" id="SignalP"/>
    </source>
</evidence>
<gene>
    <name evidence="4" type="ORF">HYDPIDRAFT_113820</name>
</gene>
<feature type="chain" id="PRO_5002205360" description="Transmembrane protein" evidence="3">
    <location>
        <begin position="19"/>
        <end position="282"/>
    </location>
</feature>
<feature type="transmembrane region" description="Helical" evidence="2">
    <location>
        <begin position="106"/>
        <end position="132"/>
    </location>
</feature>
<feature type="compositionally biased region" description="Polar residues" evidence="1">
    <location>
        <begin position="244"/>
        <end position="261"/>
    </location>
</feature>
<dbReference type="OrthoDB" id="444631at2759"/>